<dbReference type="InterPro" id="IPR004090">
    <property type="entry name" value="Chemotax_Me-accpt_rcpt"/>
</dbReference>
<dbReference type="Pfam" id="PF00015">
    <property type="entry name" value="MCPsignal"/>
    <property type="match status" value="1"/>
</dbReference>
<dbReference type="PROSITE" id="PS50111">
    <property type="entry name" value="CHEMOTAXIS_TRANSDUC_2"/>
    <property type="match status" value="1"/>
</dbReference>
<dbReference type="GO" id="GO:0004888">
    <property type="term" value="F:transmembrane signaling receptor activity"/>
    <property type="evidence" value="ECO:0007669"/>
    <property type="project" value="InterPro"/>
</dbReference>
<keyword evidence="6" id="KW-0812">Transmembrane</keyword>
<dbReference type="SUPFAM" id="SSF58104">
    <property type="entry name" value="Methyl-accepting chemotaxis protein (MCP) signaling domain"/>
    <property type="match status" value="1"/>
</dbReference>
<dbReference type="PRINTS" id="PR00260">
    <property type="entry name" value="CHEMTRNSDUCR"/>
</dbReference>
<feature type="transmembrane region" description="Helical" evidence="6">
    <location>
        <begin position="61"/>
        <end position="83"/>
    </location>
</feature>
<evidence type="ECO:0000256" key="5">
    <source>
        <dbReference type="PROSITE-ProRule" id="PRU00284"/>
    </source>
</evidence>
<dbReference type="CDD" id="cd06225">
    <property type="entry name" value="HAMP"/>
    <property type="match status" value="1"/>
</dbReference>
<evidence type="ECO:0000256" key="1">
    <source>
        <dbReference type="ARBA" id="ARBA00004429"/>
    </source>
</evidence>
<comment type="subcellular location">
    <subcellularLocation>
        <location evidence="1">Cell inner membrane</location>
        <topology evidence="1">Multi-pass membrane protein</topology>
    </subcellularLocation>
</comment>
<dbReference type="PANTHER" id="PTHR32089:SF112">
    <property type="entry name" value="LYSOZYME-LIKE PROTEIN-RELATED"/>
    <property type="match status" value="1"/>
</dbReference>
<dbReference type="GO" id="GO:0007165">
    <property type="term" value="P:signal transduction"/>
    <property type="evidence" value="ECO:0007669"/>
    <property type="project" value="UniProtKB-KW"/>
</dbReference>
<evidence type="ECO:0000256" key="3">
    <source>
        <dbReference type="ARBA" id="ARBA00023224"/>
    </source>
</evidence>
<dbReference type="Gene3D" id="6.10.340.10">
    <property type="match status" value="1"/>
</dbReference>
<feature type="transmembrane region" description="Helical" evidence="6">
    <location>
        <begin position="20"/>
        <end position="41"/>
    </location>
</feature>
<evidence type="ECO:0000313" key="11">
    <source>
        <dbReference type="Proteomes" id="UP000191056"/>
    </source>
</evidence>
<accession>A0A1V4J1B7</accession>
<dbReference type="EMBL" id="MZGT01000003">
    <property type="protein sequence ID" value="OPJ65949.1"/>
    <property type="molecule type" value="Genomic_DNA"/>
</dbReference>
<sequence>MNMKEKILNATLDSIKFKLIIAIVIVQCVSSYIGQGVNLAIARGRDALQGVGVATFFLDGAVGVFVSAAISIIISVFIIVYIYDKLVLKRLKKVLSFTQKLGNGDLSGEINFKGHDDISKLGESLNKAVSNIKILVSDITNISQNINTSSYELLEGTKSSRSSINTINSTSSTLSDEAFSLIDTTQKANLSIEEIVKTKELLLTKVKDSLTSSTEMETRAAEMKIKVSSSLEKANITYSEKQEKILRAIEAGKIVEEIRIMSDTIKGISSQTNLLALNASIEASRAGEQGKGFAVVAEEVKKLAEQSTEAISNVNNLIVQVREVFDNLAMSSQDILNYIDNNVKADYELLLQTGEQYQNDAKLINDISIEVTSSAKSMNNSIGEISKVIDEVAYISGKTSDSTVEINHSLSEINLIMNEAKGSMENQVVLANRLKKSVEKFILEK</sequence>
<comment type="caution">
    <text evidence="10">The sequence shown here is derived from an EMBL/GenBank/DDBJ whole genome shotgun (WGS) entry which is preliminary data.</text>
</comment>
<keyword evidence="3 5" id="KW-0807">Transducer</keyword>
<dbReference type="SMART" id="SM00283">
    <property type="entry name" value="MA"/>
    <property type="match status" value="1"/>
</dbReference>
<dbReference type="InterPro" id="IPR003660">
    <property type="entry name" value="HAMP_dom"/>
</dbReference>
<reference evidence="10 11" key="1">
    <citation type="submission" date="2017-03" db="EMBL/GenBank/DDBJ databases">
        <title>Genome sequence of Clostridium chromiireducens DSM 23318.</title>
        <authorList>
            <person name="Poehlein A."/>
            <person name="Daniel R."/>
        </authorList>
    </citation>
    <scope>NUCLEOTIDE SEQUENCE [LARGE SCALE GENOMIC DNA]</scope>
    <source>
        <strain evidence="10 11">DSM 23318</strain>
    </source>
</reference>
<evidence type="ECO:0000259" key="7">
    <source>
        <dbReference type="PROSITE" id="PS50111"/>
    </source>
</evidence>
<dbReference type="AlphaFoldDB" id="A0A1V4J1B7"/>
<feature type="domain" description="HAMP" evidence="9">
    <location>
        <begin position="85"/>
        <end position="137"/>
    </location>
</feature>
<protein>
    <submittedName>
        <fullName evidence="10">Methyl-accepting chemotaxis protein 4</fullName>
    </submittedName>
</protein>
<dbReference type="InterPro" id="IPR000727">
    <property type="entry name" value="T_SNARE_dom"/>
</dbReference>
<evidence type="ECO:0000256" key="2">
    <source>
        <dbReference type="ARBA" id="ARBA00022519"/>
    </source>
</evidence>
<keyword evidence="2" id="KW-0997">Cell inner membrane</keyword>
<gene>
    <name evidence="10" type="primary">mcp4_2</name>
    <name evidence="10" type="ORF">CLCHR_03070</name>
</gene>
<evidence type="ECO:0000259" key="8">
    <source>
        <dbReference type="PROSITE" id="PS50192"/>
    </source>
</evidence>
<keyword evidence="2" id="KW-1003">Cell membrane</keyword>
<dbReference type="PANTHER" id="PTHR32089">
    <property type="entry name" value="METHYL-ACCEPTING CHEMOTAXIS PROTEIN MCPB"/>
    <property type="match status" value="1"/>
</dbReference>
<dbReference type="PROSITE" id="PS50192">
    <property type="entry name" value="T_SNARE"/>
    <property type="match status" value="1"/>
</dbReference>
<evidence type="ECO:0000256" key="6">
    <source>
        <dbReference type="SAM" id="Phobius"/>
    </source>
</evidence>
<feature type="domain" description="Methyl-accepting transducer" evidence="7">
    <location>
        <begin position="163"/>
        <end position="393"/>
    </location>
</feature>
<evidence type="ECO:0000313" key="10">
    <source>
        <dbReference type="EMBL" id="OPJ65949.1"/>
    </source>
</evidence>
<evidence type="ECO:0000256" key="4">
    <source>
        <dbReference type="ARBA" id="ARBA00029447"/>
    </source>
</evidence>
<proteinExistence type="inferred from homology"/>
<dbReference type="PROSITE" id="PS50885">
    <property type="entry name" value="HAMP"/>
    <property type="match status" value="1"/>
</dbReference>
<name>A0A1V4J1B7_9CLOT</name>
<dbReference type="GO" id="GO:0006935">
    <property type="term" value="P:chemotaxis"/>
    <property type="evidence" value="ECO:0007669"/>
    <property type="project" value="InterPro"/>
</dbReference>
<keyword evidence="11" id="KW-1185">Reference proteome</keyword>
<dbReference type="Proteomes" id="UP000191056">
    <property type="component" value="Unassembled WGS sequence"/>
</dbReference>
<organism evidence="10 11">
    <name type="scientific">Clostridium chromiireducens</name>
    <dbReference type="NCBI Taxonomy" id="225345"/>
    <lineage>
        <taxon>Bacteria</taxon>
        <taxon>Bacillati</taxon>
        <taxon>Bacillota</taxon>
        <taxon>Clostridia</taxon>
        <taxon>Eubacteriales</taxon>
        <taxon>Clostridiaceae</taxon>
        <taxon>Clostridium</taxon>
    </lineage>
</organism>
<keyword evidence="6" id="KW-1133">Transmembrane helix</keyword>
<evidence type="ECO:0000259" key="9">
    <source>
        <dbReference type="PROSITE" id="PS50885"/>
    </source>
</evidence>
<dbReference type="GO" id="GO:0005886">
    <property type="term" value="C:plasma membrane"/>
    <property type="evidence" value="ECO:0007669"/>
    <property type="project" value="UniProtKB-SubCell"/>
</dbReference>
<dbReference type="OrthoDB" id="9760371at2"/>
<comment type="similarity">
    <text evidence="4">Belongs to the methyl-accepting chemotaxis (MCP) protein family.</text>
</comment>
<dbReference type="STRING" id="225345.CLCHR_03070"/>
<keyword evidence="6" id="KW-0472">Membrane</keyword>
<dbReference type="RefSeq" id="WP_079437894.1">
    <property type="nucleotide sequence ID" value="NZ_MZGT01000003.1"/>
</dbReference>
<feature type="domain" description="T-SNARE coiled-coil homology" evidence="8">
    <location>
        <begin position="326"/>
        <end position="388"/>
    </location>
</feature>
<dbReference type="Gene3D" id="1.10.287.950">
    <property type="entry name" value="Methyl-accepting chemotaxis protein"/>
    <property type="match status" value="1"/>
</dbReference>
<dbReference type="InterPro" id="IPR004089">
    <property type="entry name" value="MCPsignal_dom"/>
</dbReference>